<name>A0A5D0MNV1_FLESI</name>
<dbReference type="InterPro" id="IPR050194">
    <property type="entry name" value="Glycosyltransferase_grp1"/>
</dbReference>
<proteinExistence type="predicted"/>
<dbReference type="SUPFAM" id="SSF53756">
    <property type="entry name" value="UDP-Glycosyltransferase/glycogen phosphorylase"/>
    <property type="match status" value="1"/>
</dbReference>
<accession>A0A5D0MNV1</accession>
<protein>
    <submittedName>
        <fullName evidence="3">Glycosyltransferase family 4 protein</fullName>
    </submittedName>
</protein>
<gene>
    <name evidence="3" type="ORF">FXF49_07260</name>
</gene>
<comment type="caution">
    <text evidence="3">The sequence shown here is derived from an EMBL/GenBank/DDBJ whole genome shotgun (WGS) entry which is preliminary data.</text>
</comment>
<keyword evidence="3" id="KW-0808">Transferase</keyword>
<evidence type="ECO:0000313" key="3">
    <source>
        <dbReference type="EMBL" id="TYB33253.1"/>
    </source>
</evidence>
<feature type="domain" description="Glycosyl transferase family 1" evidence="1">
    <location>
        <begin position="157"/>
        <end position="290"/>
    </location>
</feature>
<organism evidence="3 4">
    <name type="scientific">Flexistipes sinusarabici</name>
    <dbReference type="NCBI Taxonomy" id="2352"/>
    <lineage>
        <taxon>Bacteria</taxon>
        <taxon>Pseudomonadati</taxon>
        <taxon>Deferribacterota</taxon>
        <taxon>Deferribacteres</taxon>
        <taxon>Deferribacterales</taxon>
        <taxon>Flexistipitaceae</taxon>
        <taxon>Flexistipes</taxon>
    </lineage>
</organism>
<feature type="domain" description="Glycosyltransferase subfamily 4-like N-terminal" evidence="2">
    <location>
        <begin position="10"/>
        <end position="140"/>
    </location>
</feature>
<dbReference type="Gene3D" id="3.40.50.2000">
    <property type="entry name" value="Glycogen Phosphorylase B"/>
    <property type="match status" value="2"/>
</dbReference>
<dbReference type="PANTHER" id="PTHR45947:SF13">
    <property type="entry name" value="TRANSFERASE"/>
    <property type="match status" value="1"/>
</dbReference>
<dbReference type="EMBL" id="VSIV01000170">
    <property type="protein sequence ID" value="TYB33253.1"/>
    <property type="molecule type" value="Genomic_DNA"/>
</dbReference>
<dbReference type="InterPro" id="IPR001296">
    <property type="entry name" value="Glyco_trans_1"/>
</dbReference>
<evidence type="ECO:0000259" key="2">
    <source>
        <dbReference type="Pfam" id="PF13439"/>
    </source>
</evidence>
<dbReference type="Proteomes" id="UP000323337">
    <property type="component" value="Unassembled WGS sequence"/>
</dbReference>
<dbReference type="PANTHER" id="PTHR45947">
    <property type="entry name" value="SULFOQUINOVOSYL TRANSFERASE SQD2"/>
    <property type="match status" value="1"/>
</dbReference>
<dbReference type="CDD" id="cd03823">
    <property type="entry name" value="GT4_ExpE7-like"/>
    <property type="match status" value="1"/>
</dbReference>
<dbReference type="GO" id="GO:0016757">
    <property type="term" value="F:glycosyltransferase activity"/>
    <property type="evidence" value="ECO:0007669"/>
    <property type="project" value="InterPro"/>
</dbReference>
<dbReference type="Pfam" id="PF00534">
    <property type="entry name" value="Glycos_transf_1"/>
    <property type="match status" value="1"/>
</dbReference>
<dbReference type="Pfam" id="PF13439">
    <property type="entry name" value="Glyco_transf_4"/>
    <property type="match status" value="1"/>
</dbReference>
<dbReference type="InterPro" id="IPR028098">
    <property type="entry name" value="Glyco_trans_4-like_N"/>
</dbReference>
<sequence>MNKKRPFVAKRMLWHLFDIYNFSSKKILSRYLDKLKPDVVICHNIFGWSPSIWSTCKEYNVPTVQVLHDQNLLCPRNMFKNNEVCKKRCLICKLMRMPHKKLSNKITGVVGVSKFILNKFVDYEYFIDASVKEVIYNSRNLSLPNLEAKKSRETVNFGYIGNIALNKGVENLLIAFHKINNKNIKLFVAGNGDKKYLSYLKKRYYCDNIYFLGYVKPEDFFSQIDVTVVPSIWEESLGVVVIESFAYGVPVIGSRIGGIPEMIDENVNGLLFDSVSVEDLSNKMLDFLHSISYWRNNRQVIQKSSEPFLNYWKWIEKWENLLIYIKDMD</sequence>
<evidence type="ECO:0000313" key="4">
    <source>
        <dbReference type="Proteomes" id="UP000323337"/>
    </source>
</evidence>
<dbReference type="AlphaFoldDB" id="A0A5D0MNV1"/>
<reference evidence="3 4" key="1">
    <citation type="submission" date="2019-08" db="EMBL/GenBank/DDBJ databases">
        <title>Genomic characterization of a novel candidate phylum (ARYD3) from a high temperature, high salinity tertiary oil reservoir in north central Oklahoma, USA.</title>
        <authorList>
            <person name="Youssef N.H."/>
            <person name="Yadav A."/>
            <person name="Elshahed M.S."/>
        </authorList>
    </citation>
    <scope>NUCLEOTIDE SEQUENCE [LARGE SCALE GENOMIC DNA]</scope>
    <source>
        <strain evidence="3">ARYD1</strain>
    </source>
</reference>
<evidence type="ECO:0000259" key="1">
    <source>
        <dbReference type="Pfam" id="PF00534"/>
    </source>
</evidence>